<gene>
    <name evidence="2" type="ORF">HDC03653</name>
</gene>
<organism evidence="2">
    <name type="scientific">Drosophila melanogaster</name>
    <name type="common">Fruit fly</name>
    <dbReference type="NCBI Taxonomy" id="7227"/>
    <lineage>
        <taxon>Eukaryota</taxon>
        <taxon>Metazoa</taxon>
        <taxon>Ecdysozoa</taxon>
        <taxon>Arthropoda</taxon>
        <taxon>Hexapoda</taxon>
        <taxon>Insecta</taxon>
        <taxon>Pterygota</taxon>
        <taxon>Neoptera</taxon>
        <taxon>Endopterygota</taxon>
        <taxon>Diptera</taxon>
        <taxon>Brachycera</taxon>
        <taxon>Muscomorpha</taxon>
        <taxon>Ephydroidea</taxon>
        <taxon>Drosophilidae</taxon>
        <taxon>Drosophila</taxon>
        <taxon>Sophophora</taxon>
    </lineage>
</organism>
<proteinExistence type="predicted"/>
<evidence type="ECO:0000313" key="2">
    <source>
        <dbReference type="EMBL" id="DAA03798.1"/>
    </source>
</evidence>
<sequence>MDDSIWNSLERSSVCEFNEDATGARRRRRRWTRVRDAGTLEMGQIQGTWTRIWMWTWASTSADAADCPVQSQWSHDSQLPVASWQRQHNFLMLNAKRRTSRTNQSGPAKHLSPSAID</sequence>
<reference evidence="2" key="1">
    <citation type="journal article" date="2003" name="Genome Biol.">
        <title>An integrated gene annotation and transcriptional profiling approach towards the full gene content of the Drosophila genome.</title>
        <authorList>
            <person name="Hild M."/>
            <person name="Beckmann B."/>
            <person name="Haas S.A."/>
            <person name="Koch B."/>
            <person name="Solovyev V."/>
            <person name="Busold C."/>
            <person name="Fellenberg K."/>
            <person name="Boutros M."/>
            <person name="Vingron M."/>
            <person name="Sauer F."/>
            <person name="Hoheisel J.D."/>
            <person name="Paro R."/>
        </authorList>
    </citation>
    <scope>NUCLEOTIDE SEQUENCE</scope>
</reference>
<protein>
    <submittedName>
        <fullName evidence="2">HDC03653</fullName>
    </submittedName>
</protein>
<accession>Q6IH17</accession>
<dbReference type="AlphaFoldDB" id="Q6IH17"/>
<name>Q6IH17_DROME</name>
<dbReference type="EMBL" id="BK003599">
    <property type="protein sequence ID" value="DAA03798.1"/>
    <property type="molecule type" value="Genomic_DNA"/>
</dbReference>
<evidence type="ECO:0000256" key="1">
    <source>
        <dbReference type="SAM" id="MobiDB-lite"/>
    </source>
</evidence>
<feature type="region of interest" description="Disordered" evidence="1">
    <location>
        <begin position="96"/>
        <end position="117"/>
    </location>
</feature>